<dbReference type="AlphaFoldDB" id="A0A3P7QT63"/>
<name>A0A3P7QT63_CYLGO</name>
<proteinExistence type="predicted"/>
<dbReference type="Proteomes" id="UP000271889">
    <property type="component" value="Unassembled WGS sequence"/>
</dbReference>
<gene>
    <name evidence="1" type="ORF">CGOC_LOCUS12528</name>
</gene>
<accession>A0A3P7QT63</accession>
<evidence type="ECO:0000313" key="2">
    <source>
        <dbReference type="Proteomes" id="UP000271889"/>
    </source>
</evidence>
<dbReference type="EMBL" id="UYRV01123901">
    <property type="protein sequence ID" value="VDN34066.1"/>
    <property type="molecule type" value="Genomic_DNA"/>
</dbReference>
<evidence type="ECO:0000313" key="1">
    <source>
        <dbReference type="EMBL" id="VDN34066.1"/>
    </source>
</evidence>
<dbReference type="OrthoDB" id="5804295at2759"/>
<organism evidence="1 2">
    <name type="scientific">Cylicostephanus goldi</name>
    <name type="common">Nematode worm</name>
    <dbReference type="NCBI Taxonomy" id="71465"/>
    <lineage>
        <taxon>Eukaryota</taxon>
        <taxon>Metazoa</taxon>
        <taxon>Ecdysozoa</taxon>
        <taxon>Nematoda</taxon>
        <taxon>Chromadorea</taxon>
        <taxon>Rhabditida</taxon>
        <taxon>Rhabditina</taxon>
        <taxon>Rhabditomorpha</taxon>
        <taxon>Strongyloidea</taxon>
        <taxon>Strongylidae</taxon>
        <taxon>Cylicostephanus</taxon>
    </lineage>
</organism>
<reference evidence="1 2" key="1">
    <citation type="submission" date="2018-11" db="EMBL/GenBank/DDBJ databases">
        <authorList>
            <consortium name="Pathogen Informatics"/>
        </authorList>
    </citation>
    <scope>NUCLEOTIDE SEQUENCE [LARGE SCALE GENOMIC DNA]</scope>
</reference>
<keyword evidence="2" id="KW-1185">Reference proteome</keyword>
<protein>
    <submittedName>
        <fullName evidence="1">Uncharacterized protein</fullName>
    </submittedName>
</protein>
<sequence>MCEYCNVSEKAREELVWVLSQKYLYHIVDIITHAKTNIDVRNMSCYALATHLMTAVLAEVDDYRFWLKFTKSFSKLITDRCITYSDNRKLHEYLAPLSGYIFQYVGQNDPGLVKGLYKK</sequence>